<dbReference type="Proteomes" id="UP000023152">
    <property type="component" value="Unassembled WGS sequence"/>
</dbReference>
<dbReference type="InterPro" id="IPR027417">
    <property type="entry name" value="P-loop_NTPase"/>
</dbReference>
<dbReference type="EMBL" id="ASPP01009922">
    <property type="protein sequence ID" value="ETO23446.1"/>
    <property type="molecule type" value="Genomic_DNA"/>
</dbReference>
<evidence type="ECO:0000313" key="2">
    <source>
        <dbReference type="Proteomes" id="UP000023152"/>
    </source>
</evidence>
<gene>
    <name evidence="1" type="ORF">RFI_13736</name>
</gene>
<dbReference type="Gene3D" id="3.40.50.300">
    <property type="entry name" value="P-loop containing nucleotide triphosphate hydrolases"/>
    <property type="match status" value="1"/>
</dbReference>
<reference evidence="1 2" key="1">
    <citation type="journal article" date="2013" name="Curr. Biol.">
        <title>The Genome of the Foraminiferan Reticulomyxa filosa.</title>
        <authorList>
            <person name="Glockner G."/>
            <person name="Hulsmann N."/>
            <person name="Schleicher M."/>
            <person name="Noegel A.A."/>
            <person name="Eichinger L."/>
            <person name="Gallinger C."/>
            <person name="Pawlowski J."/>
            <person name="Sierra R."/>
            <person name="Euteneuer U."/>
            <person name="Pillet L."/>
            <person name="Moustafa A."/>
            <person name="Platzer M."/>
            <person name="Groth M."/>
            <person name="Szafranski K."/>
            <person name="Schliwa M."/>
        </authorList>
    </citation>
    <scope>NUCLEOTIDE SEQUENCE [LARGE SCALE GENOMIC DNA]</scope>
</reference>
<sequence>MEDIKLLKKESIHNDTRPLLKMRALYDHLRSAFAVNRTARWSDVQRYTNWFEHTSIGLWIEIFENVEYMYTNKLFKFARGCYYPQLLMYLKFLEKSYIAMGNFKIVQFEHFIDNYQQYAMNLTSWIGGFNRKPQIKSLPHRGSASVNDMSDITLQMLQHYYTDCNELLYQYLANFGTDLYFVQSSFQKWY</sequence>
<protein>
    <submittedName>
        <fullName evidence="1">Uncharacterized protein</fullName>
    </submittedName>
</protein>
<proteinExistence type="predicted"/>
<dbReference type="AlphaFoldDB" id="X6NBT0"/>
<name>X6NBT0_RETFI</name>
<evidence type="ECO:0000313" key="1">
    <source>
        <dbReference type="EMBL" id="ETO23446.1"/>
    </source>
</evidence>
<comment type="caution">
    <text evidence="1">The sequence shown here is derived from an EMBL/GenBank/DDBJ whole genome shotgun (WGS) entry which is preliminary data.</text>
</comment>
<accession>X6NBT0</accession>
<keyword evidence="2" id="KW-1185">Reference proteome</keyword>
<organism evidence="1 2">
    <name type="scientific">Reticulomyxa filosa</name>
    <dbReference type="NCBI Taxonomy" id="46433"/>
    <lineage>
        <taxon>Eukaryota</taxon>
        <taxon>Sar</taxon>
        <taxon>Rhizaria</taxon>
        <taxon>Retaria</taxon>
        <taxon>Foraminifera</taxon>
        <taxon>Monothalamids</taxon>
        <taxon>Reticulomyxidae</taxon>
        <taxon>Reticulomyxa</taxon>
    </lineage>
</organism>